<dbReference type="RefSeq" id="WP_424596643.1">
    <property type="nucleotide sequence ID" value="NZ_JBNATC010000002.1"/>
</dbReference>
<gene>
    <name evidence="6 9" type="primary">ade</name>
    <name evidence="9" type="ORF">C0189_04190</name>
</gene>
<organism evidence="9 10">
    <name type="scientific">Caldisericum exile</name>
    <dbReference type="NCBI Taxonomy" id="693075"/>
    <lineage>
        <taxon>Bacteria</taxon>
        <taxon>Pseudomonadati</taxon>
        <taxon>Caldisericota/Cryosericota group</taxon>
        <taxon>Caldisericota</taxon>
        <taxon>Caldisericia</taxon>
        <taxon>Caldisericales</taxon>
        <taxon>Caldisericaceae</taxon>
        <taxon>Caldisericum</taxon>
    </lineage>
</organism>
<comment type="catalytic activity">
    <reaction evidence="5 6">
        <text>adenine + H2O + H(+) = hypoxanthine + NH4(+)</text>
        <dbReference type="Rhea" id="RHEA:23688"/>
        <dbReference type="ChEBI" id="CHEBI:15377"/>
        <dbReference type="ChEBI" id="CHEBI:15378"/>
        <dbReference type="ChEBI" id="CHEBI:16708"/>
        <dbReference type="ChEBI" id="CHEBI:17368"/>
        <dbReference type="ChEBI" id="CHEBI:28938"/>
        <dbReference type="EC" id="3.5.4.2"/>
    </reaction>
</comment>
<accession>A0A2J6WDZ3</accession>
<dbReference type="Pfam" id="PF13382">
    <property type="entry name" value="Adenine_deam_C"/>
    <property type="match status" value="1"/>
</dbReference>
<evidence type="ECO:0000256" key="3">
    <source>
        <dbReference type="ARBA" id="ARBA00022801"/>
    </source>
</evidence>
<dbReference type="GO" id="GO:0006146">
    <property type="term" value="P:adenine catabolic process"/>
    <property type="evidence" value="ECO:0007669"/>
    <property type="project" value="InterPro"/>
</dbReference>
<comment type="cofactor">
    <cofactor evidence="6">
        <name>Mn(2+)</name>
        <dbReference type="ChEBI" id="CHEBI:29035"/>
    </cofactor>
</comment>
<dbReference type="NCBIfam" id="TIGR01178">
    <property type="entry name" value="ade"/>
    <property type="match status" value="1"/>
</dbReference>
<evidence type="ECO:0000256" key="5">
    <source>
        <dbReference type="ARBA" id="ARBA00047720"/>
    </source>
</evidence>
<dbReference type="InterPro" id="IPR006679">
    <property type="entry name" value="Adenine_deam"/>
</dbReference>
<evidence type="ECO:0000256" key="2">
    <source>
        <dbReference type="ARBA" id="ARBA00012782"/>
    </source>
</evidence>
<evidence type="ECO:0000259" key="7">
    <source>
        <dbReference type="Pfam" id="PF01979"/>
    </source>
</evidence>
<name>A0A2J6WDZ3_9BACT</name>
<dbReference type="SUPFAM" id="SSF51556">
    <property type="entry name" value="Metallo-dependent hydrolases"/>
    <property type="match status" value="1"/>
</dbReference>
<dbReference type="EC" id="3.5.4.2" evidence="2 6"/>
<evidence type="ECO:0000256" key="1">
    <source>
        <dbReference type="ARBA" id="ARBA00006773"/>
    </source>
</evidence>
<reference evidence="9 10" key="1">
    <citation type="submission" date="2018-01" db="EMBL/GenBank/DDBJ databases">
        <title>Metagenomic assembled genomes from two thermal pools in the Uzon Caldera, Kamchatka, Russia.</title>
        <authorList>
            <person name="Wilkins L."/>
            <person name="Ettinger C."/>
        </authorList>
    </citation>
    <scope>NUCLEOTIDE SEQUENCE [LARGE SCALE GENOMIC DNA]</scope>
    <source>
        <strain evidence="9">ZAV-07</strain>
    </source>
</reference>
<feature type="domain" description="Adenine deaminase C-terminal" evidence="8">
    <location>
        <begin position="400"/>
        <end position="567"/>
    </location>
</feature>
<dbReference type="EMBL" id="PNIL01000061">
    <property type="protein sequence ID" value="PMP66914.1"/>
    <property type="molecule type" value="Genomic_DNA"/>
</dbReference>
<dbReference type="PANTHER" id="PTHR11113:SF2">
    <property type="entry name" value="ADENINE DEAMINASE"/>
    <property type="match status" value="1"/>
</dbReference>
<keyword evidence="4 6" id="KW-0464">Manganese</keyword>
<dbReference type="InterPro" id="IPR026912">
    <property type="entry name" value="Adenine_deam_C"/>
</dbReference>
<evidence type="ECO:0000256" key="6">
    <source>
        <dbReference type="HAMAP-Rule" id="MF_01518"/>
    </source>
</evidence>
<dbReference type="PANTHER" id="PTHR11113">
    <property type="entry name" value="N-ACETYLGLUCOSAMINE-6-PHOSPHATE DEACETYLASE"/>
    <property type="match status" value="1"/>
</dbReference>
<dbReference type="Gene3D" id="3.20.20.140">
    <property type="entry name" value="Metal-dependent hydrolases"/>
    <property type="match status" value="1"/>
</dbReference>
<protein>
    <recommendedName>
        <fullName evidence="2 6">Adenine deaminase</fullName>
        <shortName evidence="6">Adenase</shortName>
        <shortName evidence="6">Adenine aminase</shortName>
        <ecNumber evidence="2 6">3.5.4.2</ecNumber>
    </recommendedName>
</protein>
<sequence>MELDRRKLSNIIDVARRRRAADVLIKNAKIINVFNESIEEGDIAIAEGVIAGVGRYDEGNVVYNVDGAFVSPSFIDSHMHIESTMLIPTEFAKAVVPLGTTTAVVDPHEIANVAGIPGIQFMINASNNVPMDIYFMLSSCVPATNLETSGATLYAEDLAVLKNHKRVLGLAEMMNYPGVINKDPEILDKILLFRDGIIDGHSPTLSGYELNAYLSAGILADHECTTKEEAFEKLSKGMWIMMREGSVTRDVRNLLPVLNDKTKHRFLLCTDDKHPEDLISEGHINFAIKLLFESGIPLPTSIRLATLNPSLFFGFRRKGGIAPGYAADIVVFENLNKMDLVFKDGNLVAKDGVPLFDVEEPKHDDAVKNTINIKVATFEKLKVPLKGKRIRVIGLRHDSIVTDELVFEPRVDNGLLVSDTERDIIKIAVFERHKATGKVSVGFIHGLGLKKGAFATSIAHDSHNIIVAGENDKDMLLSVSQLEAMGGGISIAKDGVVIDYLALPYGGLMTNRSVYEVAEVLKRLHKVAHEELGVSYPDPFMALAFMHLAVIPKLKITDSGLVDVEKFSFVDLFVE</sequence>
<dbReference type="HAMAP" id="MF_01518">
    <property type="entry name" value="Adenine_deamin"/>
    <property type="match status" value="1"/>
</dbReference>
<dbReference type="AlphaFoldDB" id="A0A2J6WDZ3"/>
<evidence type="ECO:0000259" key="8">
    <source>
        <dbReference type="Pfam" id="PF13382"/>
    </source>
</evidence>
<dbReference type="InterPro" id="IPR011059">
    <property type="entry name" value="Metal-dep_hydrolase_composite"/>
</dbReference>
<evidence type="ECO:0000256" key="4">
    <source>
        <dbReference type="ARBA" id="ARBA00023211"/>
    </source>
</evidence>
<dbReference type="GO" id="GO:0000034">
    <property type="term" value="F:adenine deaminase activity"/>
    <property type="evidence" value="ECO:0007669"/>
    <property type="project" value="UniProtKB-UniRule"/>
</dbReference>
<dbReference type="Gene3D" id="2.30.40.10">
    <property type="entry name" value="Urease, subunit C, domain 1"/>
    <property type="match status" value="1"/>
</dbReference>
<comment type="caution">
    <text evidence="9">The sequence shown here is derived from an EMBL/GenBank/DDBJ whole genome shotgun (WGS) entry which is preliminary data.</text>
</comment>
<evidence type="ECO:0000313" key="10">
    <source>
        <dbReference type="Proteomes" id="UP000237040"/>
    </source>
</evidence>
<dbReference type="CDD" id="cd01295">
    <property type="entry name" value="AdeC"/>
    <property type="match status" value="1"/>
</dbReference>
<dbReference type="SUPFAM" id="SSF51338">
    <property type="entry name" value="Composite domain of metallo-dependent hydrolases"/>
    <property type="match status" value="1"/>
</dbReference>
<dbReference type="Pfam" id="PF01979">
    <property type="entry name" value="Amidohydro_1"/>
    <property type="match status" value="1"/>
</dbReference>
<comment type="similarity">
    <text evidence="1 6">Belongs to the metallo-dependent hydrolases superfamily. Adenine deaminase family.</text>
</comment>
<dbReference type="Proteomes" id="UP000237040">
    <property type="component" value="Unassembled WGS sequence"/>
</dbReference>
<evidence type="ECO:0000313" key="9">
    <source>
        <dbReference type="EMBL" id="PMP66914.1"/>
    </source>
</evidence>
<dbReference type="InterPro" id="IPR006680">
    <property type="entry name" value="Amidohydro-rel"/>
</dbReference>
<dbReference type="InterPro" id="IPR032466">
    <property type="entry name" value="Metal_Hydrolase"/>
</dbReference>
<proteinExistence type="inferred from homology"/>
<keyword evidence="3 6" id="KW-0378">Hydrolase</keyword>
<feature type="domain" description="Amidohydrolase-related" evidence="7">
    <location>
        <begin position="69"/>
        <end position="348"/>
    </location>
</feature>